<feature type="transmembrane region" description="Helical" evidence="1">
    <location>
        <begin position="264"/>
        <end position="285"/>
    </location>
</feature>
<reference evidence="3 4" key="1">
    <citation type="submission" date="2016-03" db="EMBL/GenBank/DDBJ databases">
        <authorList>
            <person name="Ploux O."/>
        </authorList>
    </citation>
    <scope>NUCLEOTIDE SEQUENCE [LARGE SCALE GENOMIC DNA]</scope>
    <source>
        <strain evidence="3 4">R-45371</strain>
    </source>
</reference>
<organism evidence="3 4">
    <name type="scientific">Methylomonas methanica</name>
    <dbReference type="NCBI Taxonomy" id="421"/>
    <lineage>
        <taxon>Bacteria</taxon>
        <taxon>Pseudomonadati</taxon>
        <taxon>Pseudomonadota</taxon>
        <taxon>Gammaproteobacteria</taxon>
        <taxon>Methylococcales</taxon>
        <taxon>Methylococcaceae</taxon>
        <taxon>Methylomonas</taxon>
    </lineage>
</organism>
<evidence type="ECO:0008006" key="5">
    <source>
        <dbReference type="Google" id="ProtNLM"/>
    </source>
</evidence>
<keyword evidence="1" id="KW-1133">Transmembrane helix</keyword>
<dbReference type="AlphaFoldDB" id="A0A177MKR5"/>
<sequence length="295" mass="30798">MKNTRIPLIALSLSGALVIPAVQAANISVSGNTWAANGAAGLIYGDSTVNNSTTGNAQFGYVSTSGGVYGVSPLILRDEGRGTENQTNGSKIQSNAFNASTNDTLTLHFNYISTDGRGYDDYVWARLVNADTNNTAAWLFTARSTNSANGNVVPGNVLNRQVDNTLPDELDAVLNDGNTVGFDVAGTSWVPLGGSSGICWDSANTCGPTGWIKSAYSFAASGSYFLEFGVINWGDEAFDTALAFDFGGLQQVNFSGVTLVPLPAAIPLPGGFLLMSMGVGLMSAMSRRDKFAGRS</sequence>
<gene>
    <name evidence="3" type="ORF">A1353_09725</name>
</gene>
<proteinExistence type="predicted"/>
<dbReference type="NCBIfam" id="NF038132">
    <property type="entry name" value="PEP_NF038132"/>
    <property type="match status" value="1"/>
</dbReference>
<name>A0A177MKR5_METMH</name>
<evidence type="ECO:0000256" key="2">
    <source>
        <dbReference type="SAM" id="SignalP"/>
    </source>
</evidence>
<accession>A0A177MKR5</accession>
<evidence type="ECO:0000313" key="4">
    <source>
        <dbReference type="Proteomes" id="UP000077763"/>
    </source>
</evidence>
<keyword evidence="1" id="KW-0472">Membrane</keyword>
<comment type="caution">
    <text evidence="3">The sequence shown here is derived from an EMBL/GenBank/DDBJ whole genome shotgun (WGS) entry which is preliminary data.</text>
</comment>
<evidence type="ECO:0000256" key="1">
    <source>
        <dbReference type="SAM" id="Phobius"/>
    </source>
</evidence>
<dbReference type="Proteomes" id="UP000077763">
    <property type="component" value="Unassembled WGS sequence"/>
</dbReference>
<keyword evidence="1" id="KW-0812">Transmembrane</keyword>
<dbReference type="RefSeq" id="WP_064036125.1">
    <property type="nucleotide sequence ID" value="NZ_LUUH01000038.1"/>
</dbReference>
<keyword evidence="2" id="KW-0732">Signal</keyword>
<protein>
    <recommendedName>
        <fullName evidence="5">Secreted protein</fullName>
    </recommendedName>
</protein>
<feature type="signal peptide" evidence="2">
    <location>
        <begin position="1"/>
        <end position="24"/>
    </location>
</feature>
<evidence type="ECO:0000313" key="3">
    <source>
        <dbReference type="EMBL" id="OAI05965.1"/>
    </source>
</evidence>
<dbReference type="EMBL" id="LUUH01000038">
    <property type="protein sequence ID" value="OAI05965.1"/>
    <property type="molecule type" value="Genomic_DNA"/>
</dbReference>
<feature type="chain" id="PRO_5008068142" description="Secreted protein" evidence="2">
    <location>
        <begin position="25"/>
        <end position="295"/>
    </location>
</feature>